<dbReference type="RefSeq" id="WP_166655497.1">
    <property type="nucleotide sequence ID" value="NZ_SNYN01000018.1"/>
</dbReference>
<accession>A0A4R6US59</accession>
<dbReference type="AlphaFoldDB" id="A0A4R6US59"/>
<comment type="caution">
    <text evidence="1">The sequence shown here is derived from an EMBL/GenBank/DDBJ whole genome shotgun (WGS) entry which is preliminary data.</text>
</comment>
<evidence type="ECO:0000313" key="2">
    <source>
        <dbReference type="Proteomes" id="UP000295281"/>
    </source>
</evidence>
<dbReference type="Proteomes" id="UP000295281">
    <property type="component" value="Unassembled WGS sequence"/>
</dbReference>
<proteinExistence type="predicted"/>
<reference evidence="1 2" key="1">
    <citation type="submission" date="2019-03" db="EMBL/GenBank/DDBJ databases">
        <title>Genomic Encyclopedia of Type Strains, Phase IV (KMG-IV): sequencing the most valuable type-strain genomes for metagenomic binning, comparative biology and taxonomic classification.</title>
        <authorList>
            <person name="Goeker M."/>
        </authorList>
    </citation>
    <scope>NUCLEOTIDE SEQUENCE [LARGE SCALE GENOMIC DNA]</scope>
    <source>
        <strain evidence="1 2">DSM 46770</strain>
    </source>
</reference>
<organism evidence="1 2">
    <name type="scientific">Actinorugispora endophytica</name>
    <dbReference type="NCBI Taxonomy" id="1605990"/>
    <lineage>
        <taxon>Bacteria</taxon>
        <taxon>Bacillati</taxon>
        <taxon>Actinomycetota</taxon>
        <taxon>Actinomycetes</taxon>
        <taxon>Streptosporangiales</taxon>
        <taxon>Nocardiopsidaceae</taxon>
        <taxon>Actinorugispora</taxon>
    </lineage>
</organism>
<keyword evidence="2" id="KW-1185">Reference proteome</keyword>
<gene>
    <name evidence="1" type="ORF">EV190_1189</name>
</gene>
<dbReference type="EMBL" id="SNYN01000018">
    <property type="protein sequence ID" value="TDQ48473.1"/>
    <property type="molecule type" value="Genomic_DNA"/>
</dbReference>
<evidence type="ECO:0000313" key="1">
    <source>
        <dbReference type="EMBL" id="TDQ48473.1"/>
    </source>
</evidence>
<sequence length="168" mass="17665">MTAVGVDRVCRPLEAAGAVPHPPLSRQDMEVLDQWDVVSAHVCGECLRGGPDAGPAAPCPTRAPFDLVRTKARRVLAVQRSLAVGWLVPAGVKVCGEAAFPGGETSTALVLRHSESAWMLRRLGAGHAPLFARFEADGLLAAPCPVHIAYRQVWDGFAALRAVAGTLG</sequence>
<protein>
    <submittedName>
        <fullName evidence="1">Uncharacterized protein</fullName>
    </submittedName>
</protein>
<name>A0A4R6US59_9ACTN</name>